<dbReference type="GO" id="GO:0016788">
    <property type="term" value="F:hydrolase activity, acting on ester bonds"/>
    <property type="evidence" value="ECO:0007669"/>
    <property type="project" value="UniProtKB-UniRule"/>
</dbReference>
<dbReference type="EMBL" id="SPNC01000006">
    <property type="protein sequence ID" value="TFH97178.1"/>
    <property type="molecule type" value="Genomic_DNA"/>
</dbReference>
<sequence>MGRIVALDIGRKRTGVAATDILRITPNGLGYQPTGSVADWLKAYAEWEPVDLIVIGKPTQVDGSDSESVKYIEPVVNRLQKILPDIEIVRHDERFTTVLAHRAMIEGGLSKMKRREKGLADEVSAVIILQGFMESRFYQEKYR</sequence>
<dbReference type="EC" id="3.1.-.-" evidence="5"/>
<comment type="subcellular location">
    <subcellularLocation>
        <location evidence="5">Cytoplasm</location>
    </subcellularLocation>
</comment>
<dbReference type="OrthoDB" id="9796140at2"/>
<dbReference type="InterPro" id="IPR006641">
    <property type="entry name" value="YqgF/RNaseH-like_dom"/>
</dbReference>
<dbReference type="GO" id="GO:0004518">
    <property type="term" value="F:nuclease activity"/>
    <property type="evidence" value="ECO:0007669"/>
    <property type="project" value="UniProtKB-KW"/>
</dbReference>
<organism evidence="7 8">
    <name type="scientific">Porphyromonas levii</name>
    <dbReference type="NCBI Taxonomy" id="28114"/>
    <lineage>
        <taxon>Bacteria</taxon>
        <taxon>Pseudomonadati</taxon>
        <taxon>Bacteroidota</taxon>
        <taxon>Bacteroidia</taxon>
        <taxon>Bacteroidales</taxon>
        <taxon>Porphyromonadaceae</taxon>
        <taxon>Porphyromonas</taxon>
    </lineage>
</organism>
<comment type="caution">
    <text evidence="7">The sequence shown here is derived from an EMBL/GenBank/DDBJ whole genome shotgun (WGS) entry which is preliminary data.</text>
</comment>
<dbReference type="RefSeq" id="WP_018358568.1">
    <property type="nucleotide sequence ID" value="NZ_CP197400.1"/>
</dbReference>
<dbReference type="InterPro" id="IPR037027">
    <property type="entry name" value="YqgF/RNaseH-like_dom_sf"/>
</dbReference>
<reference evidence="7 8" key="1">
    <citation type="submission" date="2019-03" db="EMBL/GenBank/DDBJ databases">
        <title>Porphyromonas levii Isolated from the Uterus of Dairy Cows.</title>
        <authorList>
            <person name="Francis A.M."/>
        </authorList>
    </citation>
    <scope>NUCLEOTIDE SEQUENCE [LARGE SCALE GENOMIC DNA]</scope>
    <source>
        <strain evidence="7 8">AF5678</strain>
    </source>
</reference>
<dbReference type="CDD" id="cd16964">
    <property type="entry name" value="YqgF"/>
    <property type="match status" value="1"/>
</dbReference>
<dbReference type="PANTHER" id="PTHR33317">
    <property type="entry name" value="POLYNUCLEOTIDYL TRANSFERASE, RIBONUCLEASE H-LIKE SUPERFAMILY PROTEIN"/>
    <property type="match status" value="1"/>
</dbReference>
<keyword evidence="3 5" id="KW-0540">Nuclease</keyword>
<dbReference type="InterPro" id="IPR005227">
    <property type="entry name" value="YqgF"/>
</dbReference>
<protein>
    <recommendedName>
        <fullName evidence="5">Putative pre-16S rRNA nuclease</fullName>
        <ecNumber evidence="5">3.1.-.-</ecNumber>
    </recommendedName>
</protein>
<evidence type="ECO:0000259" key="6">
    <source>
        <dbReference type="SMART" id="SM00732"/>
    </source>
</evidence>
<dbReference type="STRING" id="1122973.GCA_000379925_01329"/>
<dbReference type="InterPro" id="IPR012337">
    <property type="entry name" value="RNaseH-like_sf"/>
</dbReference>
<dbReference type="Gene3D" id="3.30.420.140">
    <property type="entry name" value="YqgF/RNase H-like domain"/>
    <property type="match status" value="1"/>
</dbReference>
<dbReference type="Proteomes" id="UP000297225">
    <property type="component" value="Unassembled WGS sequence"/>
</dbReference>
<dbReference type="GO" id="GO:0000967">
    <property type="term" value="P:rRNA 5'-end processing"/>
    <property type="evidence" value="ECO:0007669"/>
    <property type="project" value="UniProtKB-UniRule"/>
</dbReference>
<dbReference type="Pfam" id="PF03652">
    <property type="entry name" value="RuvX"/>
    <property type="match status" value="1"/>
</dbReference>
<evidence type="ECO:0000256" key="2">
    <source>
        <dbReference type="ARBA" id="ARBA00022517"/>
    </source>
</evidence>
<comment type="similarity">
    <text evidence="5">Belongs to the YqgF HJR family.</text>
</comment>
<evidence type="ECO:0000256" key="4">
    <source>
        <dbReference type="ARBA" id="ARBA00022801"/>
    </source>
</evidence>
<name>A0A4Y8WS63_9PORP</name>
<evidence type="ECO:0000313" key="7">
    <source>
        <dbReference type="EMBL" id="TFH97178.1"/>
    </source>
</evidence>
<dbReference type="PANTHER" id="PTHR33317:SF4">
    <property type="entry name" value="POLYNUCLEOTIDYL TRANSFERASE, RIBONUCLEASE H-LIKE SUPERFAMILY PROTEIN"/>
    <property type="match status" value="1"/>
</dbReference>
<evidence type="ECO:0000256" key="3">
    <source>
        <dbReference type="ARBA" id="ARBA00022722"/>
    </source>
</evidence>
<dbReference type="AlphaFoldDB" id="A0A4Y8WS63"/>
<keyword evidence="4 5" id="KW-0378">Hydrolase</keyword>
<dbReference type="GeneID" id="66797351"/>
<dbReference type="HAMAP" id="MF_00651">
    <property type="entry name" value="Nuclease_YqgF"/>
    <property type="match status" value="1"/>
</dbReference>
<evidence type="ECO:0000256" key="1">
    <source>
        <dbReference type="ARBA" id="ARBA00022490"/>
    </source>
</evidence>
<dbReference type="SMART" id="SM00732">
    <property type="entry name" value="YqgFc"/>
    <property type="match status" value="1"/>
</dbReference>
<gene>
    <name evidence="7" type="primary">ruvX</name>
    <name evidence="7" type="ORF">E4P47_00880</name>
</gene>
<keyword evidence="2 5" id="KW-0690">Ribosome biogenesis</keyword>
<accession>A0A4Y8WS63</accession>
<evidence type="ECO:0000256" key="5">
    <source>
        <dbReference type="HAMAP-Rule" id="MF_00651"/>
    </source>
</evidence>
<keyword evidence="8" id="KW-1185">Reference proteome</keyword>
<proteinExistence type="inferred from homology"/>
<comment type="function">
    <text evidence="5">Could be a nuclease involved in processing of the 5'-end of pre-16S rRNA.</text>
</comment>
<dbReference type="GO" id="GO:0005829">
    <property type="term" value="C:cytosol"/>
    <property type="evidence" value="ECO:0007669"/>
    <property type="project" value="TreeGrafter"/>
</dbReference>
<dbReference type="NCBIfam" id="TIGR00250">
    <property type="entry name" value="RNAse_H_YqgF"/>
    <property type="match status" value="1"/>
</dbReference>
<evidence type="ECO:0000313" key="8">
    <source>
        <dbReference type="Proteomes" id="UP000297225"/>
    </source>
</evidence>
<dbReference type="SUPFAM" id="SSF53098">
    <property type="entry name" value="Ribonuclease H-like"/>
    <property type="match status" value="1"/>
</dbReference>
<keyword evidence="1 5" id="KW-0963">Cytoplasm</keyword>
<feature type="domain" description="YqgF/RNase H-like" evidence="6">
    <location>
        <begin position="2"/>
        <end position="100"/>
    </location>
</feature>